<organism evidence="5 6">
    <name type="scientific">Corynebacterium heidelbergense</name>
    <dbReference type="NCBI Taxonomy" id="2055947"/>
    <lineage>
        <taxon>Bacteria</taxon>
        <taxon>Bacillati</taxon>
        <taxon>Actinomycetota</taxon>
        <taxon>Actinomycetes</taxon>
        <taxon>Mycobacteriales</taxon>
        <taxon>Corynebacteriaceae</taxon>
        <taxon>Corynebacterium</taxon>
    </lineage>
</organism>
<dbReference type="GO" id="GO:0016052">
    <property type="term" value="P:carbohydrate catabolic process"/>
    <property type="evidence" value="ECO:0007669"/>
    <property type="project" value="TreeGrafter"/>
</dbReference>
<dbReference type="Gene3D" id="3.20.20.80">
    <property type="entry name" value="Glycosidases"/>
    <property type="match status" value="1"/>
</dbReference>
<dbReference type="EMBL" id="QHCV01000136">
    <property type="protein sequence ID" value="RAV31246.1"/>
    <property type="molecule type" value="Genomic_DNA"/>
</dbReference>
<dbReference type="Pfam" id="PF01183">
    <property type="entry name" value="Glyco_hydro_25"/>
    <property type="match status" value="1"/>
</dbReference>
<dbReference type="GO" id="GO:0009253">
    <property type="term" value="P:peptidoglycan catabolic process"/>
    <property type="evidence" value="ECO:0007669"/>
    <property type="project" value="InterPro"/>
</dbReference>
<evidence type="ECO:0000256" key="4">
    <source>
        <dbReference type="SAM" id="MobiDB-lite"/>
    </source>
</evidence>
<feature type="region of interest" description="Disordered" evidence="4">
    <location>
        <begin position="446"/>
        <end position="518"/>
    </location>
</feature>
<gene>
    <name evidence="5" type="ORF">DLJ54_09400</name>
</gene>
<keyword evidence="6" id="KW-1185">Reference proteome</keyword>
<dbReference type="InterPro" id="IPR017853">
    <property type="entry name" value="GH"/>
</dbReference>
<dbReference type="PROSITE" id="PS51904">
    <property type="entry name" value="GLYCOSYL_HYDROL_F25_2"/>
    <property type="match status" value="1"/>
</dbReference>
<feature type="compositionally biased region" description="Gly residues" evidence="4">
    <location>
        <begin position="335"/>
        <end position="358"/>
    </location>
</feature>
<dbReference type="Proteomes" id="UP000251577">
    <property type="component" value="Unassembled WGS sequence"/>
</dbReference>
<evidence type="ECO:0000256" key="1">
    <source>
        <dbReference type="ARBA" id="ARBA00010646"/>
    </source>
</evidence>
<dbReference type="GO" id="GO:0016998">
    <property type="term" value="P:cell wall macromolecule catabolic process"/>
    <property type="evidence" value="ECO:0007669"/>
    <property type="project" value="InterPro"/>
</dbReference>
<evidence type="ECO:0000256" key="2">
    <source>
        <dbReference type="ARBA" id="ARBA00022801"/>
    </source>
</evidence>
<sequence length="518" mass="52668">MLSLPWRRSARTTGPARITAAALIGSAVTVAALVATDVVPVPSWAIDGVDVSSHQHPDGAAIDWQALAASGQKFAFIKATEGTGYTNPYYSTDSLKAKEAGVTPGSYHYARPGEDARAQAQFYAASLATGAQPTLPPVLDMEETGGLGPEDLQAWTRDWVSEIKTLTGRDPIIYTYYNFWLNEMGNTTEFSNLPLWLAYYDDSLPNEIPGGWKQVTFWQYASDGDVDGVRTKVDLNSYYGSDQQLQQLANSMPNGTPAGDAANALEGLRGAAGNEANLVNNIEHATGVNIPLPSDFLMLLLGVAGGRIPVETLLTQGAAQIQAGAGANAGNNGSSQGGAQGSAGQGGAGQGGVQGGAQGSSVKPEDIQRAITALSQAFNELNAQGQKIPVDQLIQQVQANGGQMDVVQLLGLLQKLTGGQNWGAKLQKGQVQVDPNALNDLAKAAEKAQPANAGNAGGGKAGHGNPGGNGTSGGNGNLGGNGTSGGNGAAATAPNGRGTAPAGSAPAPAGTAASGTRG</sequence>
<comment type="caution">
    <text evidence="5">The sequence shown here is derived from an EMBL/GenBank/DDBJ whole genome shotgun (WGS) entry which is preliminary data.</text>
</comment>
<keyword evidence="2" id="KW-0378">Hydrolase</keyword>
<evidence type="ECO:0000313" key="6">
    <source>
        <dbReference type="Proteomes" id="UP000251577"/>
    </source>
</evidence>
<dbReference type="RefSeq" id="WP_113631442.1">
    <property type="nucleotide sequence ID" value="NZ_QHCV01000136.1"/>
</dbReference>
<dbReference type="PANTHER" id="PTHR34135">
    <property type="entry name" value="LYSOZYME"/>
    <property type="match status" value="1"/>
</dbReference>
<dbReference type="PANTHER" id="PTHR34135:SF2">
    <property type="entry name" value="LYSOZYME"/>
    <property type="match status" value="1"/>
</dbReference>
<dbReference type="InterPro" id="IPR002053">
    <property type="entry name" value="Glyco_hydro_25"/>
</dbReference>
<dbReference type="InterPro" id="IPR018077">
    <property type="entry name" value="Glyco_hydro_fam25_subgr"/>
</dbReference>
<comment type="similarity">
    <text evidence="1">Belongs to the glycosyl hydrolase 25 family.</text>
</comment>
<feature type="compositionally biased region" description="Low complexity" evidence="4">
    <location>
        <begin position="489"/>
        <end position="518"/>
    </location>
</feature>
<protein>
    <submittedName>
        <fullName evidence="5">Lysozyme</fullName>
    </submittedName>
</protein>
<dbReference type="SUPFAM" id="SSF51445">
    <property type="entry name" value="(Trans)glycosidases"/>
    <property type="match status" value="1"/>
</dbReference>
<dbReference type="SMART" id="SM00641">
    <property type="entry name" value="Glyco_25"/>
    <property type="match status" value="1"/>
</dbReference>
<dbReference type="AlphaFoldDB" id="A0A364V3Q6"/>
<evidence type="ECO:0000256" key="3">
    <source>
        <dbReference type="ARBA" id="ARBA00023295"/>
    </source>
</evidence>
<reference evidence="5 6" key="1">
    <citation type="journal article" date="2018" name="Syst. Appl. Microbiol.">
        <title>Corynebacterium heidelbergense sp. nov., isolated from the preen glands of Egyptian geese (Alopochen aegyptiacus).</title>
        <authorList>
            <person name="Braun M.S."/>
            <person name="Wang E."/>
            <person name="Zimmermann S."/>
            <person name="Wink M."/>
        </authorList>
    </citation>
    <scope>NUCLEOTIDE SEQUENCE [LARGE SCALE GENOMIC DNA]</scope>
    <source>
        <strain evidence="5 6">647</strain>
    </source>
</reference>
<dbReference type="CDD" id="cd00599">
    <property type="entry name" value="GH25_muramidase"/>
    <property type="match status" value="1"/>
</dbReference>
<feature type="region of interest" description="Disordered" evidence="4">
    <location>
        <begin position="326"/>
        <end position="364"/>
    </location>
</feature>
<dbReference type="GO" id="GO:0003796">
    <property type="term" value="F:lysozyme activity"/>
    <property type="evidence" value="ECO:0007669"/>
    <property type="project" value="InterPro"/>
</dbReference>
<proteinExistence type="inferred from homology"/>
<name>A0A364V3Q6_9CORY</name>
<keyword evidence="3" id="KW-0326">Glycosidase</keyword>
<feature type="compositionally biased region" description="Gly residues" evidence="4">
    <location>
        <begin position="455"/>
        <end position="488"/>
    </location>
</feature>
<accession>A0A364V3Q6</accession>
<evidence type="ECO:0000313" key="5">
    <source>
        <dbReference type="EMBL" id="RAV31246.1"/>
    </source>
</evidence>